<keyword evidence="1" id="KW-1133">Transmembrane helix</keyword>
<dbReference type="SUPFAM" id="SSF51197">
    <property type="entry name" value="Clavaminate synthase-like"/>
    <property type="match status" value="1"/>
</dbReference>
<proteinExistence type="predicted"/>
<feature type="transmembrane region" description="Helical" evidence="1">
    <location>
        <begin position="36"/>
        <end position="58"/>
    </location>
</feature>
<accession>A0ABM1DW15</accession>
<evidence type="ECO:0000256" key="1">
    <source>
        <dbReference type="SAM" id="Phobius"/>
    </source>
</evidence>
<gene>
    <name evidence="3" type="primary">LOC106806647</name>
</gene>
<keyword evidence="1" id="KW-0812">Transmembrane</keyword>
<dbReference type="Proteomes" id="UP000695022">
    <property type="component" value="Unplaced"/>
</dbReference>
<name>A0ABM1DW15_PRICU</name>
<dbReference type="Gene3D" id="2.60.120.650">
    <property type="entry name" value="Cupin"/>
    <property type="match status" value="1"/>
</dbReference>
<reference evidence="3" key="1">
    <citation type="submission" date="2025-08" db="UniProtKB">
        <authorList>
            <consortium name="RefSeq"/>
        </authorList>
    </citation>
    <scope>IDENTIFICATION</scope>
</reference>
<dbReference type="GeneID" id="106806647"/>
<evidence type="ECO:0000313" key="2">
    <source>
        <dbReference type="Proteomes" id="UP000695022"/>
    </source>
</evidence>
<protein>
    <submittedName>
        <fullName evidence="3">Uncharacterized protein LOC106806647</fullName>
    </submittedName>
</protein>
<sequence>MDENVIRKRLAKNQAIPPMRGKHEVKAQESLSDLPLCTWLILATTLPISLFMLIHVSVPMLSQLFNIPGDVDSIEDLSHMLRDVEHLHNDCPPILEPAERAELEQSNTQQIARLTTPTTEEFWEEYHRGRPFIVSGVIRDWQAFDLFDCTYLVKTFPEAQLLDWKTGRHKMLAVIGGDTYKPIDCMAGTIAPNYRNNKKLIMDWLDYMEIPKFFNVKRWRVSDVKIKVNAQGTGDSMHVDDQCGGFVTAQLAGVMAWSVAWPEKKGNTLEWSRPITLILHQGDILVRSGTTRIHNEVASRECSLSLGYKFTSDLPRELVTEYKQVHPRERTTFFARNKVENWNFINACKIDEKMKTHKM</sequence>
<keyword evidence="1" id="KW-0472">Membrane</keyword>
<keyword evidence="2" id="KW-1185">Reference proteome</keyword>
<dbReference type="RefSeq" id="XP_014664136.1">
    <property type="nucleotide sequence ID" value="XM_014808650.1"/>
</dbReference>
<organism evidence="2 3">
    <name type="scientific">Priapulus caudatus</name>
    <name type="common">Priapulid worm</name>
    <dbReference type="NCBI Taxonomy" id="37621"/>
    <lineage>
        <taxon>Eukaryota</taxon>
        <taxon>Metazoa</taxon>
        <taxon>Ecdysozoa</taxon>
        <taxon>Scalidophora</taxon>
        <taxon>Priapulida</taxon>
        <taxon>Priapulimorpha</taxon>
        <taxon>Priapulimorphida</taxon>
        <taxon>Priapulidae</taxon>
        <taxon>Priapulus</taxon>
    </lineage>
</organism>
<evidence type="ECO:0000313" key="3">
    <source>
        <dbReference type="RefSeq" id="XP_014664136.1"/>
    </source>
</evidence>